<dbReference type="InterPro" id="IPR037120">
    <property type="entry name" value="Haem_peroxidase_sf_animal"/>
</dbReference>
<comment type="subcellular location">
    <subcellularLocation>
        <location evidence="1">Secreted</location>
    </subcellularLocation>
</comment>
<evidence type="ECO:0000256" key="8">
    <source>
        <dbReference type="PIRSR" id="PIRSR619791-2"/>
    </source>
</evidence>
<evidence type="ECO:0000256" key="3">
    <source>
        <dbReference type="ARBA" id="ARBA00022559"/>
    </source>
</evidence>
<proteinExistence type="predicted"/>
<dbReference type="AlphaFoldDB" id="A0AAJ6ZKA7"/>
<dbReference type="PANTHER" id="PTHR11475:SF86">
    <property type="entry name" value="PEROXIDASE"/>
    <property type="match status" value="1"/>
</dbReference>
<evidence type="ECO:0000256" key="1">
    <source>
        <dbReference type="ARBA" id="ARBA00004613"/>
    </source>
</evidence>
<keyword evidence="5 9" id="KW-0732">Signal</keyword>
<dbReference type="Gene3D" id="1.10.640.10">
    <property type="entry name" value="Haem peroxidase domain superfamily, animal type"/>
    <property type="match status" value="1"/>
</dbReference>
<keyword evidence="4 8" id="KW-0349">Heme</keyword>
<evidence type="ECO:0000256" key="2">
    <source>
        <dbReference type="ARBA" id="ARBA00022525"/>
    </source>
</evidence>
<keyword evidence="8" id="KW-0479">Metal-binding</keyword>
<dbReference type="PANTHER" id="PTHR11475">
    <property type="entry name" value="OXIDASE/PEROXIDASE"/>
    <property type="match status" value="1"/>
</dbReference>
<gene>
    <name evidence="10" type="primary">LOC106122610</name>
</gene>
<feature type="signal peptide" evidence="9">
    <location>
        <begin position="1"/>
        <end position="23"/>
    </location>
</feature>
<keyword evidence="7 8" id="KW-0408">Iron</keyword>
<evidence type="ECO:0000256" key="6">
    <source>
        <dbReference type="ARBA" id="ARBA00023002"/>
    </source>
</evidence>
<keyword evidence="3" id="KW-0575">Peroxidase</keyword>
<dbReference type="Pfam" id="PF03098">
    <property type="entry name" value="An_peroxidase"/>
    <property type="match status" value="1"/>
</dbReference>
<dbReference type="PROSITE" id="PS50292">
    <property type="entry name" value="PEROXIDASE_3"/>
    <property type="match status" value="1"/>
</dbReference>
<dbReference type="InterPro" id="IPR010255">
    <property type="entry name" value="Haem_peroxidase_sf"/>
</dbReference>
<organism evidence="10">
    <name type="scientific">Papilio xuthus</name>
    <name type="common">Asian swallowtail butterfly</name>
    <dbReference type="NCBI Taxonomy" id="66420"/>
    <lineage>
        <taxon>Eukaryota</taxon>
        <taxon>Metazoa</taxon>
        <taxon>Ecdysozoa</taxon>
        <taxon>Arthropoda</taxon>
        <taxon>Hexapoda</taxon>
        <taxon>Insecta</taxon>
        <taxon>Pterygota</taxon>
        <taxon>Neoptera</taxon>
        <taxon>Endopterygota</taxon>
        <taxon>Lepidoptera</taxon>
        <taxon>Glossata</taxon>
        <taxon>Ditrysia</taxon>
        <taxon>Papilionoidea</taxon>
        <taxon>Papilionidae</taxon>
        <taxon>Papilioninae</taxon>
        <taxon>Papilio</taxon>
    </lineage>
</organism>
<dbReference type="GO" id="GO:0046872">
    <property type="term" value="F:metal ion binding"/>
    <property type="evidence" value="ECO:0007669"/>
    <property type="project" value="UniProtKB-KW"/>
</dbReference>
<dbReference type="Proteomes" id="UP000694872">
    <property type="component" value="Unplaced"/>
</dbReference>
<keyword evidence="6" id="KW-0560">Oxidoreductase</keyword>
<keyword evidence="2" id="KW-0964">Secreted</keyword>
<sequence length="657" mass="74480">MLMMKQAIYDCTIILILFKYVATYRAHDTSTTPDIQSTMMGDVVDYDTDSEKENELTSAPICTAYQSNCTKTRYRSYDGSCNNLANPTWGTPNNAYENMVQSNYADGVNSWPTASDGGSLPNTREISIKIFIPKLEIEHKWNLNTQQWGQIVAHDLSLTAGPDKAKLERPVCCDDNGNIAPDAGTHPLCRHIPIPPDDDFHVPEGKQCMNFIRTTSTKDINCTGPNDLASPLSVVTSYMDLSLTYGNDERHAKAIREGSGGRMWTTVRNGYEWPPQTGNIKKDCIGVHSTDEPCYLLGDTRGNQSPQLTALHIILVNEHNRIADALSTLNPHWDDEKIYQEARRIAIAETQHINYYEYLIILLGKNNMINKKLIYPQHKDYVNDYNPNVSAAIYKEYASAAFRHFHTMIRGYLNLITEDRILARSVRLSDWFNRPALLEKGDGFDDLVRGLSYQAADKSDEYWDFEVTRFLFKGNHSSGGDLRAMDIQRGRDHGLGTYVQLRAHCDLSVPDTFKDLKEYMSKENVQKLKELYESIEDIDLVVGGSLEKHAPGALVGPTFLCILLQQFLNVRIGDRYFYENGKDQDIAFTLPQLNSIRNGASMARLLCDNGHKITWMQRRAFELVSDENPLVRCDELPAVNLTLWQESVPEEKVVETQ</sequence>
<dbReference type="GO" id="GO:0004601">
    <property type="term" value="F:peroxidase activity"/>
    <property type="evidence" value="ECO:0007669"/>
    <property type="project" value="UniProtKB-KW"/>
</dbReference>
<name>A0AAJ6ZKA7_PAPXU</name>
<protein>
    <submittedName>
        <fullName evidence="10">Peroxidase-like isoform X1</fullName>
    </submittedName>
</protein>
<dbReference type="GO" id="GO:0020037">
    <property type="term" value="F:heme binding"/>
    <property type="evidence" value="ECO:0007669"/>
    <property type="project" value="InterPro"/>
</dbReference>
<dbReference type="GO" id="GO:0022412">
    <property type="term" value="P:cellular process involved in reproduction in multicellular organism"/>
    <property type="evidence" value="ECO:0007669"/>
    <property type="project" value="UniProtKB-ARBA"/>
</dbReference>
<evidence type="ECO:0000313" key="10">
    <source>
        <dbReference type="RefSeq" id="XP_013174135.1"/>
    </source>
</evidence>
<evidence type="ECO:0000256" key="4">
    <source>
        <dbReference type="ARBA" id="ARBA00022617"/>
    </source>
</evidence>
<dbReference type="InterPro" id="IPR019791">
    <property type="entry name" value="Haem_peroxidase_animal"/>
</dbReference>
<dbReference type="SUPFAM" id="SSF48113">
    <property type="entry name" value="Heme-dependent peroxidases"/>
    <property type="match status" value="1"/>
</dbReference>
<reference evidence="10" key="1">
    <citation type="submission" date="2025-08" db="UniProtKB">
        <authorList>
            <consortium name="RefSeq"/>
        </authorList>
    </citation>
    <scope>IDENTIFICATION</scope>
</reference>
<feature type="chain" id="PRO_5042552775" evidence="9">
    <location>
        <begin position="24"/>
        <end position="657"/>
    </location>
</feature>
<dbReference type="GO" id="GO:0006979">
    <property type="term" value="P:response to oxidative stress"/>
    <property type="evidence" value="ECO:0007669"/>
    <property type="project" value="InterPro"/>
</dbReference>
<dbReference type="RefSeq" id="XP_013174135.1">
    <property type="nucleotide sequence ID" value="XM_013318681.1"/>
</dbReference>
<accession>A0AAJ6ZKA7</accession>
<dbReference type="CDD" id="cd09823">
    <property type="entry name" value="peroxinectin_like"/>
    <property type="match status" value="1"/>
</dbReference>
<dbReference type="PRINTS" id="PR00457">
    <property type="entry name" value="ANPEROXIDASE"/>
</dbReference>
<evidence type="ECO:0000256" key="7">
    <source>
        <dbReference type="ARBA" id="ARBA00023004"/>
    </source>
</evidence>
<dbReference type="KEGG" id="pxu:106122610"/>
<dbReference type="FunFam" id="1.10.640.10:FF:000003">
    <property type="entry name" value="chorion peroxidase"/>
    <property type="match status" value="1"/>
</dbReference>
<dbReference type="GO" id="GO:0005576">
    <property type="term" value="C:extracellular region"/>
    <property type="evidence" value="ECO:0007669"/>
    <property type="project" value="UniProtKB-SubCell"/>
</dbReference>
<evidence type="ECO:0000256" key="5">
    <source>
        <dbReference type="ARBA" id="ARBA00022729"/>
    </source>
</evidence>
<feature type="binding site" description="axial binding residue" evidence="8">
    <location>
        <position position="406"/>
    </location>
    <ligand>
        <name>heme b</name>
        <dbReference type="ChEBI" id="CHEBI:60344"/>
    </ligand>
    <ligandPart>
        <name>Fe</name>
        <dbReference type="ChEBI" id="CHEBI:18248"/>
    </ligandPart>
</feature>
<evidence type="ECO:0000256" key="9">
    <source>
        <dbReference type="SAM" id="SignalP"/>
    </source>
</evidence>
<dbReference type="GeneID" id="106122610"/>